<sequence length="41" mass="5142">MTREDLTSIKSFKNVKVLKEELDEFWEKHTFTHKMSHYLKW</sequence>
<accession>A0A0E3R7M2</accession>
<dbReference type="PATRIC" id="fig|1434106.5.peg.4038"/>
<evidence type="ECO:0000313" key="2">
    <source>
        <dbReference type="Proteomes" id="UP000033079"/>
    </source>
</evidence>
<proteinExistence type="predicted"/>
<evidence type="ECO:0000313" key="1">
    <source>
        <dbReference type="EMBL" id="AKB59699.1"/>
    </source>
</evidence>
<dbReference type="KEGG" id="mbar:MSBR2_3183"/>
<dbReference type="Proteomes" id="UP000033079">
    <property type="component" value="Chromosome"/>
</dbReference>
<protein>
    <submittedName>
        <fullName evidence="1">Transposase</fullName>
    </submittedName>
</protein>
<dbReference type="HOGENOM" id="CLU_3263751_0_0_2"/>
<organism evidence="1 2">
    <name type="scientific">Methanosarcina barkeri 227</name>
    <dbReference type="NCBI Taxonomy" id="1434106"/>
    <lineage>
        <taxon>Archaea</taxon>
        <taxon>Methanobacteriati</taxon>
        <taxon>Methanobacteriota</taxon>
        <taxon>Stenosarchaea group</taxon>
        <taxon>Methanomicrobia</taxon>
        <taxon>Methanosarcinales</taxon>
        <taxon>Methanosarcinaceae</taxon>
        <taxon>Methanosarcina</taxon>
    </lineage>
</organism>
<gene>
    <name evidence="1" type="ORF">MSBR2_3183</name>
</gene>
<dbReference type="EMBL" id="CP009530">
    <property type="protein sequence ID" value="AKB59699.1"/>
    <property type="molecule type" value="Genomic_DNA"/>
</dbReference>
<name>A0A0E3R7M2_METBA</name>
<dbReference type="AlphaFoldDB" id="A0A0E3R7M2"/>
<reference evidence="1 2" key="1">
    <citation type="submission" date="2014-07" db="EMBL/GenBank/DDBJ databases">
        <title>Methanogenic archaea and the global carbon cycle.</title>
        <authorList>
            <person name="Henriksen J.R."/>
            <person name="Luke J."/>
            <person name="Reinhart S."/>
            <person name="Benedict M.N."/>
            <person name="Youngblut N.D."/>
            <person name="Metcalf M.E."/>
            <person name="Whitaker R.J."/>
            <person name="Metcalf W.W."/>
        </authorList>
    </citation>
    <scope>NUCLEOTIDE SEQUENCE [LARGE SCALE GENOMIC DNA]</scope>
    <source>
        <strain evidence="1 2">227</strain>
    </source>
</reference>